<dbReference type="AlphaFoldDB" id="A0A9Q0VAF1"/>
<organism evidence="1 2">
    <name type="scientific">Salix purpurea</name>
    <name type="common">Purple osier willow</name>
    <dbReference type="NCBI Taxonomy" id="77065"/>
    <lineage>
        <taxon>Eukaryota</taxon>
        <taxon>Viridiplantae</taxon>
        <taxon>Streptophyta</taxon>
        <taxon>Embryophyta</taxon>
        <taxon>Tracheophyta</taxon>
        <taxon>Spermatophyta</taxon>
        <taxon>Magnoliopsida</taxon>
        <taxon>eudicotyledons</taxon>
        <taxon>Gunneridae</taxon>
        <taxon>Pentapetalae</taxon>
        <taxon>rosids</taxon>
        <taxon>fabids</taxon>
        <taxon>Malpighiales</taxon>
        <taxon>Salicaceae</taxon>
        <taxon>Saliceae</taxon>
        <taxon>Salix</taxon>
    </lineage>
</organism>
<dbReference type="EMBL" id="JAPFFK010000009">
    <property type="protein sequence ID" value="KAJ6743993.1"/>
    <property type="molecule type" value="Genomic_DNA"/>
</dbReference>
<name>A0A9Q0VAF1_SALPP</name>
<proteinExistence type="predicted"/>
<reference evidence="1" key="2">
    <citation type="journal article" date="2023" name="Int. J. Mol. Sci.">
        <title>De Novo Assembly and Annotation of 11 Diverse Shrub Willow (Salix) Genomes Reveals Novel Gene Organization in Sex-Linked Regions.</title>
        <authorList>
            <person name="Hyden B."/>
            <person name="Feng K."/>
            <person name="Yates T.B."/>
            <person name="Jawdy S."/>
            <person name="Cereghino C."/>
            <person name="Smart L.B."/>
            <person name="Muchero W."/>
        </authorList>
    </citation>
    <scope>NUCLEOTIDE SEQUENCE</scope>
    <source>
        <tissue evidence="1">Shoot tip</tissue>
    </source>
</reference>
<comment type="caution">
    <text evidence="1">The sequence shown here is derived from an EMBL/GenBank/DDBJ whole genome shotgun (WGS) entry which is preliminary data.</text>
</comment>
<evidence type="ECO:0000313" key="2">
    <source>
        <dbReference type="Proteomes" id="UP001151532"/>
    </source>
</evidence>
<dbReference type="Proteomes" id="UP001151532">
    <property type="component" value="Chromosome 19"/>
</dbReference>
<accession>A0A9Q0VAF1</accession>
<reference evidence="1" key="1">
    <citation type="submission" date="2022-11" db="EMBL/GenBank/DDBJ databases">
        <authorList>
            <person name="Hyden B.L."/>
            <person name="Feng K."/>
            <person name="Yates T."/>
            <person name="Jawdy S."/>
            <person name="Smart L.B."/>
            <person name="Muchero W."/>
        </authorList>
    </citation>
    <scope>NUCLEOTIDE SEQUENCE</scope>
    <source>
        <tissue evidence="1">Shoot tip</tissue>
    </source>
</reference>
<evidence type="ECO:0000313" key="1">
    <source>
        <dbReference type="EMBL" id="KAJ6743993.1"/>
    </source>
</evidence>
<sequence>MLTTSLLFLPATNNFLSPHQPHESIPK</sequence>
<gene>
    <name evidence="1" type="ORF">OIU79_030327</name>
</gene>
<keyword evidence="2" id="KW-1185">Reference proteome</keyword>
<protein>
    <submittedName>
        <fullName evidence="1">Uncharacterized protein</fullName>
    </submittedName>
</protein>